<dbReference type="GO" id="GO:0046081">
    <property type="term" value="P:dUTP catabolic process"/>
    <property type="evidence" value="ECO:0007669"/>
    <property type="project" value="UniProtKB-UniRule"/>
</dbReference>
<dbReference type="GO" id="GO:0006226">
    <property type="term" value="P:dUMP biosynthetic process"/>
    <property type="evidence" value="ECO:0007669"/>
    <property type="project" value="UniProtKB-UniRule"/>
</dbReference>
<dbReference type="PANTHER" id="PTHR11241">
    <property type="entry name" value="DEOXYURIDINE 5'-TRIPHOSPHATE NUCLEOTIDOHYDROLASE"/>
    <property type="match status" value="1"/>
</dbReference>
<dbReference type="Proteomes" id="UP000268162">
    <property type="component" value="Unassembled WGS sequence"/>
</dbReference>
<comment type="function">
    <text evidence="6">Involved in nucleotide metabolism via production of dUMP, the immediate precursor of thymidine nucleotides, and decreases the intracellular concentration of dUTP so that uracil cannot be incorporated into DNA.</text>
</comment>
<dbReference type="Pfam" id="PF00692">
    <property type="entry name" value="dUTPase"/>
    <property type="match status" value="1"/>
</dbReference>
<evidence type="ECO:0000256" key="4">
    <source>
        <dbReference type="ARBA" id="ARBA00022801"/>
    </source>
</evidence>
<comment type="pathway">
    <text evidence="1 6">Pyrimidine metabolism; dUMP biosynthesis; dUMP from dCTP (dUTP route): step 2/2.</text>
</comment>
<dbReference type="InterPro" id="IPR029054">
    <property type="entry name" value="dUTPase-like"/>
</dbReference>
<dbReference type="InterPro" id="IPR033704">
    <property type="entry name" value="dUTPase_trimeric"/>
</dbReference>
<dbReference type="STRING" id="215637.A0A4P9ZJ29"/>
<evidence type="ECO:0000313" key="8">
    <source>
        <dbReference type="EMBL" id="RKP33207.1"/>
    </source>
</evidence>
<evidence type="ECO:0000256" key="5">
    <source>
        <dbReference type="ARBA" id="ARBA00023080"/>
    </source>
</evidence>
<evidence type="ECO:0000256" key="1">
    <source>
        <dbReference type="ARBA" id="ARBA00005142"/>
    </source>
</evidence>
<feature type="non-terminal residue" evidence="8">
    <location>
        <position position="137"/>
    </location>
</feature>
<dbReference type="PANTHER" id="PTHR11241:SF0">
    <property type="entry name" value="DEOXYURIDINE 5'-TRIPHOSPHATE NUCLEOTIDOHYDROLASE"/>
    <property type="match status" value="1"/>
</dbReference>
<evidence type="ECO:0000256" key="6">
    <source>
        <dbReference type="RuleBase" id="RU367024"/>
    </source>
</evidence>
<keyword evidence="6" id="KW-0460">Magnesium</keyword>
<dbReference type="Gene3D" id="2.70.40.10">
    <property type="match status" value="1"/>
</dbReference>
<organism evidence="8 9">
    <name type="scientific">Dimargaris cristalligena</name>
    <dbReference type="NCBI Taxonomy" id="215637"/>
    <lineage>
        <taxon>Eukaryota</taxon>
        <taxon>Fungi</taxon>
        <taxon>Fungi incertae sedis</taxon>
        <taxon>Zoopagomycota</taxon>
        <taxon>Kickxellomycotina</taxon>
        <taxon>Dimargaritomycetes</taxon>
        <taxon>Dimargaritales</taxon>
        <taxon>Dimargaritaceae</taxon>
        <taxon>Dimargaris</taxon>
    </lineage>
</organism>
<proteinExistence type="inferred from homology"/>
<comment type="similarity">
    <text evidence="2 6">Belongs to the dUTPase family.</text>
</comment>
<dbReference type="UniPathway" id="UPA00610">
    <property type="reaction ID" value="UER00666"/>
</dbReference>
<dbReference type="InterPro" id="IPR008181">
    <property type="entry name" value="dUTPase"/>
</dbReference>
<reference evidence="9" key="1">
    <citation type="journal article" date="2018" name="Nat. Microbiol.">
        <title>Leveraging single-cell genomics to expand the fungal tree of life.</title>
        <authorList>
            <person name="Ahrendt S.R."/>
            <person name="Quandt C.A."/>
            <person name="Ciobanu D."/>
            <person name="Clum A."/>
            <person name="Salamov A."/>
            <person name="Andreopoulos B."/>
            <person name="Cheng J.F."/>
            <person name="Woyke T."/>
            <person name="Pelin A."/>
            <person name="Henrissat B."/>
            <person name="Reynolds N.K."/>
            <person name="Benny G.L."/>
            <person name="Smith M.E."/>
            <person name="James T.Y."/>
            <person name="Grigoriev I.V."/>
        </authorList>
    </citation>
    <scope>NUCLEOTIDE SEQUENCE [LARGE SCALE GENOMIC DNA]</scope>
    <source>
        <strain evidence="9">RSA 468</strain>
    </source>
</reference>
<comment type="cofactor">
    <cofactor evidence="6">
        <name>Mg(2+)</name>
        <dbReference type="ChEBI" id="CHEBI:18420"/>
    </cofactor>
</comment>
<gene>
    <name evidence="8" type="ORF">BJ085DRAFT_23146</name>
</gene>
<evidence type="ECO:0000313" key="9">
    <source>
        <dbReference type="Proteomes" id="UP000268162"/>
    </source>
</evidence>
<dbReference type="CDD" id="cd07557">
    <property type="entry name" value="trimeric_dUTPase"/>
    <property type="match status" value="1"/>
</dbReference>
<dbReference type="InterPro" id="IPR036157">
    <property type="entry name" value="dUTPase-like_sf"/>
</dbReference>
<dbReference type="SUPFAM" id="SSF51283">
    <property type="entry name" value="dUTPase-like"/>
    <property type="match status" value="1"/>
</dbReference>
<dbReference type="GO" id="GO:0000287">
    <property type="term" value="F:magnesium ion binding"/>
    <property type="evidence" value="ECO:0007669"/>
    <property type="project" value="UniProtKB-UniRule"/>
</dbReference>
<evidence type="ECO:0000256" key="3">
    <source>
        <dbReference type="ARBA" id="ARBA00011233"/>
    </source>
</evidence>
<name>A0A4P9ZJ29_9FUNG</name>
<sequence length="137" mass="15007">MKYTKSNCLLPDLKCTYEQAAGFDLPCAEAQDLLPGIITKISTGISIEPPPGYYIQLYLRSSAAQKGLLLQGGVIDPDYRGIIHFIIYNLNSYSIPISAGDYLVQGILIPHTLMQPICIEQLPTTLRQDQGFGSSSI</sequence>
<keyword evidence="5 6" id="KW-0546">Nucleotide metabolism</keyword>
<comment type="catalytic activity">
    <reaction evidence="6">
        <text>dUTP + H2O = dUMP + diphosphate + H(+)</text>
        <dbReference type="Rhea" id="RHEA:10248"/>
        <dbReference type="ChEBI" id="CHEBI:15377"/>
        <dbReference type="ChEBI" id="CHEBI:15378"/>
        <dbReference type="ChEBI" id="CHEBI:33019"/>
        <dbReference type="ChEBI" id="CHEBI:61555"/>
        <dbReference type="ChEBI" id="CHEBI:246422"/>
        <dbReference type="EC" id="3.6.1.23"/>
    </reaction>
</comment>
<dbReference type="EC" id="3.6.1.23" evidence="6"/>
<dbReference type="AlphaFoldDB" id="A0A4P9ZJ29"/>
<protein>
    <recommendedName>
        <fullName evidence="6">Deoxyuridine 5'-triphosphate nucleotidohydrolase</fullName>
        <shortName evidence="6">dUTPase</shortName>
        <ecNumber evidence="6">3.6.1.23</ecNumber>
    </recommendedName>
    <alternativeName>
        <fullName evidence="6">dUTP pyrophosphatase</fullName>
    </alternativeName>
</protein>
<dbReference type="EMBL" id="ML004205">
    <property type="protein sequence ID" value="RKP33207.1"/>
    <property type="molecule type" value="Genomic_DNA"/>
</dbReference>
<evidence type="ECO:0000259" key="7">
    <source>
        <dbReference type="Pfam" id="PF00692"/>
    </source>
</evidence>
<accession>A0A4P9ZJ29</accession>
<keyword evidence="6" id="KW-0479">Metal-binding</keyword>
<evidence type="ECO:0000256" key="2">
    <source>
        <dbReference type="ARBA" id="ARBA00006581"/>
    </source>
</evidence>
<keyword evidence="9" id="KW-1185">Reference proteome</keyword>
<comment type="subunit">
    <text evidence="3 6">Homotrimer.</text>
</comment>
<keyword evidence="4 6" id="KW-0378">Hydrolase</keyword>
<feature type="domain" description="dUTPase-like" evidence="7">
    <location>
        <begin position="13"/>
        <end position="135"/>
    </location>
</feature>
<dbReference type="GO" id="GO:0004170">
    <property type="term" value="F:dUTP diphosphatase activity"/>
    <property type="evidence" value="ECO:0007669"/>
    <property type="project" value="UniProtKB-UniRule"/>
</dbReference>